<dbReference type="Pfam" id="PF00753">
    <property type="entry name" value="Lactamase_B"/>
    <property type="match status" value="1"/>
</dbReference>
<protein>
    <submittedName>
        <fullName evidence="3">MBL fold metallo-hydrolase</fullName>
    </submittedName>
</protein>
<dbReference type="InterPro" id="IPR036866">
    <property type="entry name" value="RibonucZ/Hydroxyglut_hydro"/>
</dbReference>
<evidence type="ECO:0000256" key="1">
    <source>
        <dbReference type="ARBA" id="ARBA00022723"/>
    </source>
</evidence>
<dbReference type="CDD" id="cd07724">
    <property type="entry name" value="POD-like_MBL-fold"/>
    <property type="match status" value="1"/>
</dbReference>
<dbReference type="InterPro" id="IPR044528">
    <property type="entry name" value="POD-like_MBL-fold"/>
</dbReference>
<sequence>MQQTPVACVQHFFDANTSTFSYVVYVEDGGECAIIDPVLDYDAASARTSTASADKLIDFIEAHGLKLQWLLETHAHADHVSAAPYLKQKLGGKIAIGERIREVQKVFGGIYNMRPEAEAFDHLFSAGELFNIGTLRAQALHVPGHTPADAAYLIEGSMAFVGDTMFMPDVGTARCDFPGGSAATLYASIRHLLAMPPATALFLCHDYPPTGREVMHTTTVAEQRAHNIHVKDEITEAEFIAMRTRRDATLKLPTLMLPAIQMNIQAGQLPAEESNGTRYLKLPMNLSW</sequence>
<dbReference type="PANTHER" id="PTHR43084:SF1">
    <property type="entry name" value="PERSULFIDE DIOXYGENASE ETHE1, MITOCHONDRIAL"/>
    <property type="match status" value="1"/>
</dbReference>
<accession>A0ABW9A695</accession>
<keyword evidence="1" id="KW-0479">Metal-binding</keyword>
<gene>
    <name evidence="3" type="ORF">PQR62_06495</name>
</gene>
<evidence type="ECO:0000313" key="3">
    <source>
        <dbReference type="EMBL" id="MFL9923902.1"/>
    </source>
</evidence>
<dbReference type="InterPro" id="IPR001279">
    <property type="entry name" value="Metallo-B-lactamas"/>
</dbReference>
<dbReference type="PANTHER" id="PTHR43084">
    <property type="entry name" value="PERSULFIDE DIOXYGENASE ETHE1"/>
    <property type="match status" value="1"/>
</dbReference>
<name>A0ABW9A695_9BURK</name>
<dbReference type="SUPFAM" id="SSF56281">
    <property type="entry name" value="Metallo-hydrolase/oxidoreductase"/>
    <property type="match status" value="1"/>
</dbReference>
<proteinExistence type="predicted"/>
<dbReference type="SMART" id="SM00849">
    <property type="entry name" value="Lactamase_B"/>
    <property type="match status" value="1"/>
</dbReference>
<feature type="domain" description="Metallo-beta-lactamase" evidence="2">
    <location>
        <begin position="20"/>
        <end position="205"/>
    </location>
</feature>
<reference evidence="3 4" key="1">
    <citation type="journal article" date="2024" name="Chem. Sci.">
        <title>Discovery of megapolipeptins by genome mining of a Burkholderiales bacteria collection.</title>
        <authorList>
            <person name="Paulo B.S."/>
            <person name="Recchia M.J.J."/>
            <person name="Lee S."/>
            <person name="Fergusson C.H."/>
            <person name="Romanowski S.B."/>
            <person name="Hernandez A."/>
            <person name="Krull N."/>
            <person name="Liu D.Y."/>
            <person name="Cavanagh H."/>
            <person name="Bos A."/>
            <person name="Gray C.A."/>
            <person name="Murphy B.T."/>
            <person name="Linington R.G."/>
            <person name="Eustaquio A.S."/>
        </authorList>
    </citation>
    <scope>NUCLEOTIDE SEQUENCE [LARGE SCALE GENOMIC DNA]</scope>
    <source>
        <strain evidence="3 4">RL21-008-BIB-A</strain>
    </source>
</reference>
<organism evidence="3 4">
    <name type="scientific">Herbaspirillum lusitanum</name>
    <dbReference type="NCBI Taxonomy" id="213312"/>
    <lineage>
        <taxon>Bacteria</taxon>
        <taxon>Pseudomonadati</taxon>
        <taxon>Pseudomonadota</taxon>
        <taxon>Betaproteobacteria</taxon>
        <taxon>Burkholderiales</taxon>
        <taxon>Oxalobacteraceae</taxon>
        <taxon>Herbaspirillum</taxon>
    </lineage>
</organism>
<evidence type="ECO:0000259" key="2">
    <source>
        <dbReference type="SMART" id="SM00849"/>
    </source>
</evidence>
<dbReference type="Proteomes" id="UP001629246">
    <property type="component" value="Unassembled WGS sequence"/>
</dbReference>
<dbReference type="InterPro" id="IPR051682">
    <property type="entry name" value="Mito_Persulfide_Diox"/>
</dbReference>
<dbReference type="RefSeq" id="WP_408156010.1">
    <property type="nucleotide sequence ID" value="NZ_JAQQFM010000003.1"/>
</dbReference>
<dbReference type="Gene3D" id="3.60.15.10">
    <property type="entry name" value="Ribonuclease Z/Hydroxyacylglutathione hydrolase-like"/>
    <property type="match status" value="1"/>
</dbReference>
<keyword evidence="4" id="KW-1185">Reference proteome</keyword>
<dbReference type="EMBL" id="JAQQFM010000003">
    <property type="protein sequence ID" value="MFL9923902.1"/>
    <property type="molecule type" value="Genomic_DNA"/>
</dbReference>
<evidence type="ECO:0000313" key="4">
    <source>
        <dbReference type="Proteomes" id="UP001629246"/>
    </source>
</evidence>
<comment type="caution">
    <text evidence="3">The sequence shown here is derived from an EMBL/GenBank/DDBJ whole genome shotgun (WGS) entry which is preliminary data.</text>
</comment>